<feature type="compositionally biased region" description="Basic and acidic residues" evidence="1">
    <location>
        <begin position="98"/>
        <end position="113"/>
    </location>
</feature>
<keyword evidence="3" id="KW-1185">Reference proteome</keyword>
<evidence type="ECO:0000256" key="1">
    <source>
        <dbReference type="SAM" id="MobiDB-lite"/>
    </source>
</evidence>
<dbReference type="AlphaFoldDB" id="A0A5C3QY97"/>
<protein>
    <recommendedName>
        <fullName evidence="4">Conidiation protein 6-domain-containing protein</fullName>
    </recommendedName>
</protein>
<dbReference type="EMBL" id="ML178814">
    <property type="protein sequence ID" value="TFL06882.1"/>
    <property type="molecule type" value="Genomic_DNA"/>
</dbReference>
<organism evidence="2 3">
    <name type="scientific">Pterulicium gracile</name>
    <dbReference type="NCBI Taxonomy" id="1884261"/>
    <lineage>
        <taxon>Eukaryota</taxon>
        <taxon>Fungi</taxon>
        <taxon>Dikarya</taxon>
        <taxon>Basidiomycota</taxon>
        <taxon>Agaricomycotina</taxon>
        <taxon>Agaricomycetes</taxon>
        <taxon>Agaricomycetidae</taxon>
        <taxon>Agaricales</taxon>
        <taxon>Pleurotineae</taxon>
        <taxon>Pterulaceae</taxon>
        <taxon>Pterulicium</taxon>
    </lineage>
</organism>
<gene>
    <name evidence="2" type="ORF">BDV98DRAFT_587425</name>
</gene>
<sequence length="113" mass="11467">MATRALLHAHKSALRSRVVLKVPFQNAGTVAGGLKATLSNPGVSEEAKIDAQERLGALDAGAAVEDVQTGGANTGSGKNPGNVAGGLKSTINNPNTSKDAKNTAKDKLHNLDV</sequence>
<dbReference type="OrthoDB" id="5419162at2759"/>
<dbReference type="InterPro" id="IPR018824">
    <property type="entry name" value="Conidiation-specific_6"/>
</dbReference>
<accession>A0A5C3QY97</accession>
<dbReference type="Pfam" id="PF10346">
    <property type="entry name" value="Con-6"/>
    <property type="match status" value="2"/>
</dbReference>
<evidence type="ECO:0008006" key="4">
    <source>
        <dbReference type="Google" id="ProtNLM"/>
    </source>
</evidence>
<reference evidence="2 3" key="1">
    <citation type="journal article" date="2019" name="Nat. Ecol. Evol.">
        <title>Megaphylogeny resolves global patterns of mushroom evolution.</title>
        <authorList>
            <person name="Varga T."/>
            <person name="Krizsan K."/>
            <person name="Foldi C."/>
            <person name="Dima B."/>
            <person name="Sanchez-Garcia M."/>
            <person name="Sanchez-Ramirez S."/>
            <person name="Szollosi G.J."/>
            <person name="Szarkandi J.G."/>
            <person name="Papp V."/>
            <person name="Albert L."/>
            <person name="Andreopoulos W."/>
            <person name="Angelini C."/>
            <person name="Antonin V."/>
            <person name="Barry K.W."/>
            <person name="Bougher N.L."/>
            <person name="Buchanan P."/>
            <person name="Buyck B."/>
            <person name="Bense V."/>
            <person name="Catcheside P."/>
            <person name="Chovatia M."/>
            <person name="Cooper J."/>
            <person name="Damon W."/>
            <person name="Desjardin D."/>
            <person name="Finy P."/>
            <person name="Geml J."/>
            <person name="Haridas S."/>
            <person name="Hughes K."/>
            <person name="Justo A."/>
            <person name="Karasinski D."/>
            <person name="Kautmanova I."/>
            <person name="Kiss B."/>
            <person name="Kocsube S."/>
            <person name="Kotiranta H."/>
            <person name="LaButti K.M."/>
            <person name="Lechner B.E."/>
            <person name="Liimatainen K."/>
            <person name="Lipzen A."/>
            <person name="Lukacs Z."/>
            <person name="Mihaltcheva S."/>
            <person name="Morgado L.N."/>
            <person name="Niskanen T."/>
            <person name="Noordeloos M.E."/>
            <person name="Ohm R.A."/>
            <person name="Ortiz-Santana B."/>
            <person name="Ovrebo C."/>
            <person name="Racz N."/>
            <person name="Riley R."/>
            <person name="Savchenko A."/>
            <person name="Shiryaev A."/>
            <person name="Soop K."/>
            <person name="Spirin V."/>
            <person name="Szebenyi C."/>
            <person name="Tomsovsky M."/>
            <person name="Tulloss R.E."/>
            <person name="Uehling J."/>
            <person name="Grigoriev I.V."/>
            <person name="Vagvolgyi C."/>
            <person name="Papp T."/>
            <person name="Martin F.M."/>
            <person name="Miettinen O."/>
            <person name="Hibbett D.S."/>
            <person name="Nagy L.G."/>
        </authorList>
    </citation>
    <scope>NUCLEOTIDE SEQUENCE [LARGE SCALE GENOMIC DNA]</scope>
    <source>
        <strain evidence="2 3">CBS 309.79</strain>
    </source>
</reference>
<proteinExistence type="predicted"/>
<evidence type="ECO:0000313" key="3">
    <source>
        <dbReference type="Proteomes" id="UP000305067"/>
    </source>
</evidence>
<dbReference type="GO" id="GO:0005737">
    <property type="term" value="C:cytoplasm"/>
    <property type="evidence" value="ECO:0007669"/>
    <property type="project" value="TreeGrafter"/>
</dbReference>
<dbReference type="InterPro" id="IPR052670">
    <property type="entry name" value="UPF0654_domain"/>
</dbReference>
<feature type="region of interest" description="Disordered" evidence="1">
    <location>
        <begin position="68"/>
        <end position="113"/>
    </location>
</feature>
<evidence type="ECO:0000313" key="2">
    <source>
        <dbReference type="EMBL" id="TFL06882.1"/>
    </source>
</evidence>
<dbReference type="Proteomes" id="UP000305067">
    <property type="component" value="Unassembled WGS sequence"/>
</dbReference>
<name>A0A5C3QY97_9AGAR</name>
<dbReference type="PANTHER" id="PTHR36576">
    <property type="entry name" value="UPF0654 PROTEIN C11D3.01C-RELATED"/>
    <property type="match status" value="1"/>
</dbReference>
<dbReference type="PANTHER" id="PTHR36576:SF1">
    <property type="entry name" value="UPF0654 PROTEIN C11D3.01C-RELATED"/>
    <property type="match status" value="1"/>
</dbReference>